<dbReference type="EMBL" id="JAAGNC010000170">
    <property type="protein sequence ID" value="NEC60223.1"/>
    <property type="molecule type" value="Genomic_DNA"/>
</dbReference>
<keyword evidence="2" id="KW-0812">Transmembrane</keyword>
<keyword evidence="2" id="KW-0472">Membrane</keyword>
<dbReference type="Proteomes" id="UP000470404">
    <property type="component" value="Unassembled WGS sequence"/>
</dbReference>
<evidence type="ECO:0000313" key="4">
    <source>
        <dbReference type="Proteomes" id="UP000470404"/>
    </source>
</evidence>
<evidence type="ECO:0000256" key="1">
    <source>
        <dbReference type="SAM" id="MobiDB-lite"/>
    </source>
</evidence>
<proteinExistence type="predicted"/>
<feature type="transmembrane region" description="Helical" evidence="2">
    <location>
        <begin position="12"/>
        <end position="33"/>
    </location>
</feature>
<keyword evidence="4" id="KW-1185">Reference proteome</keyword>
<organism evidence="3 4">
    <name type="scientific">Amycolatopsis rubida</name>
    <dbReference type="NCBI Taxonomy" id="112413"/>
    <lineage>
        <taxon>Bacteria</taxon>
        <taxon>Bacillati</taxon>
        <taxon>Actinomycetota</taxon>
        <taxon>Actinomycetes</taxon>
        <taxon>Pseudonocardiales</taxon>
        <taxon>Pseudonocardiaceae</taxon>
        <taxon>Amycolatopsis</taxon>
    </lineage>
</organism>
<protein>
    <submittedName>
        <fullName evidence="3">Uncharacterized protein</fullName>
    </submittedName>
</protein>
<dbReference type="RefSeq" id="WP_143132512.1">
    <property type="nucleotide sequence ID" value="NZ_FOWC01000009.1"/>
</dbReference>
<name>A0ABX0C5T1_9PSEU</name>
<feature type="region of interest" description="Disordered" evidence="1">
    <location>
        <begin position="102"/>
        <end position="143"/>
    </location>
</feature>
<evidence type="ECO:0000313" key="3">
    <source>
        <dbReference type="EMBL" id="NEC60223.1"/>
    </source>
</evidence>
<accession>A0ABX0C5T1</accession>
<gene>
    <name evidence="3" type="ORF">G3I59_32715</name>
</gene>
<reference evidence="3 4" key="1">
    <citation type="submission" date="2020-01" db="EMBL/GenBank/DDBJ databases">
        <title>Insect and environment-associated Actinomycetes.</title>
        <authorList>
            <person name="Currrie C."/>
            <person name="Chevrette M."/>
            <person name="Carlson C."/>
            <person name="Stubbendieck R."/>
            <person name="Wendt-Pienkowski E."/>
        </authorList>
    </citation>
    <scope>NUCLEOTIDE SEQUENCE [LARGE SCALE GENOMIC DNA]</scope>
    <source>
        <strain evidence="3 4">SID8386</strain>
    </source>
</reference>
<keyword evidence="2" id="KW-1133">Transmembrane helix</keyword>
<comment type="caution">
    <text evidence="3">The sequence shown here is derived from an EMBL/GenBank/DDBJ whole genome shotgun (WGS) entry which is preliminary data.</text>
</comment>
<sequence>MTDGDFDRPTYFTSRSVSTLLAILVVAFGLVSFSPPVDQTAQSASLTPAASTEPPCDPAAVMNRRLDELGRGGFTWTLAEPSGGLWGVVDLRGTMQACISEAGDERAGRGAAGGVARRRAEDRRAEGPLVSVNRQKSTRYNDA</sequence>
<feature type="compositionally biased region" description="Polar residues" evidence="1">
    <location>
        <begin position="132"/>
        <end position="143"/>
    </location>
</feature>
<evidence type="ECO:0000256" key="2">
    <source>
        <dbReference type="SAM" id="Phobius"/>
    </source>
</evidence>